<dbReference type="Proteomes" id="UP000002899">
    <property type="component" value="Chromosome I"/>
</dbReference>
<protein>
    <submittedName>
        <fullName evidence="1">Uncharacterized protein</fullName>
    </submittedName>
</protein>
<dbReference type="InterPro" id="IPR007174">
    <property type="entry name" value="Las1"/>
</dbReference>
<dbReference type="GO" id="GO:0000470">
    <property type="term" value="P:maturation of LSU-rRNA"/>
    <property type="evidence" value="ECO:0007669"/>
    <property type="project" value="TreeGrafter"/>
</dbReference>
<reference evidence="1 2" key="2">
    <citation type="journal article" date="2013" name="PLoS ONE">
        <title>Whole genome mapping and re-organization of the nuclear and mitochondrial genomes of Babesia microti isolates.</title>
        <authorList>
            <person name="Cornillot E."/>
            <person name="Dassouli A."/>
            <person name="Garg A."/>
            <person name="Pachikara N."/>
            <person name="Randazzo S."/>
            <person name="Depoix D."/>
            <person name="Carcy B."/>
            <person name="Delbecq S."/>
            <person name="Frutos R."/>
            <person name="Silva J.C."/>
            <person name="Sutton R."/>
            <person name="Krause P.J."/>
            <person name="Mamoun C.B."/>
        </authorList>
    </citation>
    <scope>NUCLEOTIDE SEQUENCE [LARGE SCALE GENOMIC DNA]</scope>
    <source>
        <strain evidence="1 2">RI</strain>
    </source>
</reference>
<reference evidence="1 2" key="1">
    <citation type="journal article" date="2012" name="Nucleic Acids Res.">
        <title>Sequencing of the smallest Apicomplexan genome from the human pathogen Babesia microti.</title>
        <authorList>
            <person name="Cornillot E."/>
            <person name="Hadj-Kaddour K."/>
            <person name="Dassouli A."/>
            <person name="Noel B."/>
            <person name="Ranwez V."/>
            <person name="Vacherie B."/>
            <person name="Augagneur Y."/>
            <person name="Bres V."/>
            <person name="Duclos A."/>
            <person name="Randazzo S."/>
            <person name="Carcy B."/>
            <person name="Debierre-Grockiego F."/>
            <person name="Delbecq S."/>
            <person name="Moubri-Menage K."/>
            <person name="Shams-Eldin H."/>
            <person name="Usmani-Brown S."/>
            <person name="Bringaud F."/>
            <person name="Wincker P."/>
            <person name="Vivares C.P."/>
            <person name="Schwarz R.T."/>
            <person name="Schetters T.P."/>
            <person name="Krause P.J."/>
            <person name="Gorenflot A."/>
            <person name="Berry V."/>
            <person name="Barbe V."/>
            <person name="Ben Mamoun C."/>
        </authorList>
    </citation>
    <scope>NUCLEOTIDE SEQUENCE [LARGE SCALE GENOMIC DNA]</scope>
    <source>
        <strain evidence="1 2">RI</strain>
    </source>
</reference>
<sequence length="470" mass="54496">MEVGWYSYQHLISVCDNLLNGQYINALQQIELWQIRGVIPAAVAATQIILYEIVEEQMDPTNDAKNYNYLYADRHKISLLSMAFIRSLNLLVDQGQTMLYAKSISVIARDLGIPENLIQLRHRCCHGELPDFHSINQAIRYLLQLLIRKYWIPQSQLIRLINSSSSNYYIIKSLIEGRTNVDGYNNDKFVAMITLDLLVSSCDNFVNDRLKWVDEIVTKRGFNFALNLYSRAVALLFNFDGWIDNAINEFNISDYSWKSLTTRLQVYNDKFDPRNINNIATTQCNTSVTYGYSLDPLLQLLNIAKNDTMDRINRPSYYIQSLNIMLEYFPDKLMVCIKGLMDFCSKMIRSGNNDFTEIRQIWKSWMDLIYLIKLHALRNVNWQRVELLISAAQKAIFPGLDSINSTKYQIIDQNQCKNNKKLCNQLLSVGTYFCGRTWCVVTDEPDPSCTFFNLTTMDTIDLQQCSLKRA</sequence>
<dbReference type="GO" id="GO:0004519">
    <property type="term" value="F:endonuclease activity"/>
    <property type="evidence" value="ECO:0007669"/>
    <property type="project" value="InterPro"/>
</dbReference>
<name>A0A1N6LWE1_BABMR</name>
<dbReference type="GeneID" id="24423212"/>
<dbReference type="EMBL" id="FO082871">
    <property type="protein sequence ID" value="SIO73195.1"/>
    <property type="molecule type" value="Genomic_DNA"/>
</dbReference>
<dbReference type="GO" id="GO:0090730">
    <property type="term" value="C:Las1 complex"/>
    <property type="evidence" value="ECO:0007669"/>
    <property type="project" value="InterPro"/>
</dbReference>
<dbReference type="OrthoDB" id="10263222at2759"/>
<dbReference type="Pfam" id="PF04031">
    <property type="entry name" value="Las1"/>
    <property type="match status" value="1"/>
</dbReference>
<gene>
    <name evidence="1" type="ORF">BMR1_01G00655_2</name>
</gene>
<dbReference type="RefSeq" id="XP_021337303.1">
    <property type="nucleotide sequence ID" value="XM_021481635.1"/>
</dbReference>
<dbReference type="GO" id="GO:0030687">
    <property type="term" value="C:preribosome, large subunit precursor"/>
    <property type="evidence" value="ECO:0007669"/>
    <property type="project" value="TreeGrafter"/>
</dbReference>
<proteinExistence type="predicted"/>
<dbReference type="VEuPathDB" id="PiroplasmaDB:BMR1_01G00655_2"/>
<evidence type="ECO:0000313" key="1">
    <source>
        <dbReference type="EMBL" id="SIO73195.1"/>
    </source>
</evidence>
<dbReference type="KEGG" id="bmic:BMR1_01G00655_2"/>
<organism evidence="1 2">
    <name type="scientific">Babesia microti (strain RI)</name>
    <dbReference type="NCBI Taxonomy" id="1133968"/>
    <lineage>
        <taxon>Eukaryota</taxon>
        <taxon>Sar</taxon>
        <taxon>Alveolata</taxon>
        <taxon>Apicomplexa</taxon>
        <taxon>Aconoidasida</taxon>
        <taxon>Piroplasmida</taxon>
        <taxon>Babesiidae</taxon>
        <taxon>Babesia</taxon>
    </lineage>
</organism>
<dbReference type="GO" id="GO:0000460">
    <property type="term" value="P:maturation of 5.8S rRNA"/>
    <property type="evidence" value="ECO:0007669"/>
    <property type="project" value="TreeGrafter"/>
</dbReference>
<reference evidence="1 2" key="3">
    <citation type="journal article" date="2016" name="Sci. Rep.">
        <title>Genome-wide diversity and gene expression profiling of Babesia microti isolates identify polymorphic genes that mediate host-pathogen interactions.</title>
        <authorList>
            <person name="Silva J.C."/>
            <person name="Cornillot E."/>
            <person name="McCracken C."/>
            <person name="Usmani-Brown S."/>
            <person name="Dwivedi A."/>
            <person name="Ifeonu O.O."/>
            <person name="Crabtree J."/>
            <person name="Gotia H.T."/>
            <person name="Virji A.Z."/>
            <person name="Reynes C."/>
            <person name="Colinge J."/>
            <person name="Kumar V."/>
            <person name="Lawres L."/>
            <person name="Pazzi J.E."/>
            <person name="Pablo J.V."/>
            <person name="Hung C."/>
            <person name="Brancato J."/>
            <person name="Kumari P."/>
            <person name="Orvis J."/>
            <person name="Tretina K."/>
            <person name="Chibucos M."/>
            <person name="Ott S."/>
            <person name="Sadzewicz L."/>
            <person name="Sengamalay N."/>
            <person name="Shetty A.C."/>
            <person name="Su Q."/>
            <person name="Tallon L."/>
            <person name="Fraser C.M."/>
            <person name="Frutos R."/>
            <person name="Molina D.M."/>
            <person name="Krause P.J."/>
            <person name="Ben Mamoun C."/>
        </authorList>
    </citation>
    <scope>NUCLEOTIDE SEQUENCE [LARGE SCALE GENOMIC DNA]</scope>
    <source>
        <strain evidence="1 2">RI</strain>
    </source>
</reference>
<dbReference type="PANTHER" id="PTHR15002">
    <property type="entry name" value="RIBOSOMAL BIOGENESIS PROTEIN LAS1L"/>
    <property type="match status" value="1"/>
</dbReference>
<evidence type="ECO:0000313" key="2">
    <source>
        <dbReference type="Proteomes" id="UP000002899"/>
    </source>
</evidence>
<accession>A0A1N6LWE1</accession>
<keyword evidence="2" id="KW-1185">Reference proteome</keyword>
<dbReference type="AlphaFoldDB" id="A0A1N6LWE1"/>
<dbReference type="PANTHER" id="PTHR15002:SF0">
    <property type="entry name" value="RIBOSOMAL BIOGENESIS PROTEIN LAS1L"/>
    <property type="match status" value="1"/>
</dbReference>